<name>A0A6L9XZC5_9MICO</name>
<evidence type="ECO:0000313" key="7">
    <source>
        <dbReference type="Proteomes" id="UP000474967"/>
    </source>
</evidence>
<dbReference type="AlphaFoldDB" id="A0A6L9XZC5"/>
<dbReference type="InterPro" id="IPR027417">
    <property type="entry name" value="P-loop_NTPase"/>
</dbReference>
<dbReference type="GO" id="GO:0016887">
    <property type="term" value="F:ATP hydrolysis activity"/>
    <property type="evidence" value="ECO:0007669"/>
    <property type="project" value="InterPro"/>
</dbReference>
<dbReference type="Gene3D" id="3.40.50.300">
    <property type="entry name" value="P-loop containing nucleotide triphosphate hydrolases"/>
    <property type="match status" value="1"/>
</dbReference>
<evidence type="ECO:0000256" key="1">
    <source>
        <dbReference type="ARBA" id="ARBA00005417"/>
    </source>
</evidence>
<dbReference type="SMART" id="SM00382">
    <property type="entry name" value="AAA"/>
    <property type="match status" value="1"/>
</dbReference>
<reference evidence="6 7" key="1">
    <citation type="journal article" date="2014" name="J. Microbiol.">
        <title>Diaminobutyricibacter tongyongensis gen. nov., sp. nov. and Homoserinibacter gongjuensis gen. nov., sp. nov. belong to the family Microbacteriaceae.</title>
        <authorList>
            <person name="Kim S.J."/>
            <person name="Ahn J.H."/>
            <person name="Weon H.Y."/>
            <person name="Hamada M."/>
            <person name="Suzuki K."/>
            <person name="Kwon S.W."/>
        </authorList>
    </citation>
    <scope>NUCLEOTIDE SEQUENCE [LARGE SCALE GENOMIC DNA]</scope>
    <source>
        <strain evidence="6 7">NBRC 108724</strain>
    </source>
</reference>
<keyword evidence="2" id="KW-0813">Transport</keyword>
<dbReference type="GO" id="GO:0005524">
    <property type="term" value="F:ATP binding"/>
    <property type="evidence" value="ECO:0007669"/>
    <property type="project" value="UniProtKB-KW"/>
</dbReference>
<feature type="domain" description="ABC transporter" evidence="5">
    <location>
        <begin position="2"/>
        <end position="226"/>
    </location>
</feature>
<proteinExistence type="inferred from homology"/>
<dbReference type="PANTHER" id="PTHR43335">
    <property type="entry name" value="ABC TRANSPORTER, ATP-BINDING PROTEIN"/>
    <property type="match status" value="1"/>
</dbReference>
<dbReference type="EMBL" id="JAAGWY010000002">
    <property type="protein sequence ID" value="NEN06763.1"/>
    <property type="molecule type" value="Genomic_DNA"/>
</dbReference>
<evidence type="ECO:0000256" key="4">
    <source>
        <dbReference type="ARBA" id="ARBA00022840"/>
    </source>
</evidence>
<comment type="similarity">
    <text evidence="1">Belongs to the ABC transporter superfamily.</text>
</comment>
<gene>
    <name evidence="6" type="ORF">G3T36_12895</name>
</gene>
<sequence>MSRSFDGVPVVREATFEVRPGSVTALVGPNGAGKTTVMLILASLLQPTSGFVRVGGFDPVTDPASVRAVMGWMPDTLGSWPTLTVQSAIRTTARMYGIDAEASARRADELVELVGLGALAGSPTRVLSRGQKQRLSLARALVHRPSVLILDEPASGLDPAARADLRELIRRLAGEGVAILVSSHVLAELEEMADSAVYLTAGVTASADTVARATSARRQWRIRGLDRDAVPAALAAIGVTGDRVQVDNLGTLVSVSGEADAAALLRALVASGVEISSFSPAVGELEHTFLDLNRSSSMEGDLR</sequence>
<dbReference type="InterPro" id="IPR003593">
    <property type="entry name" value="AAA+_ATPase"/>
</dbReference>
<dbReference type="CDD" id="cd03230">
    <property type="entry name" value="ABC_DR_subfamily_A"/>
    <property type="match status" value="1"/>
</dbReference>
<dbReference type="SUPFAM" id="SSF52540">
    <property type="entry name" value="P-loop containing nucleoside triphosphate hydrolases"/>
    <property type="match status" value="1"/>
</dbReference>
<dbReference type="InterPro" id="IPR003439">
    <property type="entry name" value="ABC_transporter-like_ATP-bd"/>
</dbReference>
<evidence type="ECO:0000256" key="3">
    <source>
        <dbReference type="ARBA" id="ARBA00022741"/>
    </source>
</evidence>
<evidence type="ECO:0000256" key="2">
    <source>
        <dbReference type="ARBA" id="ARBA00022448"/>
    </source>
</evidence>
<keyword evidence="4 6" id="KW-0067">ATP-binding</keyword>
<comment type="caution">
    <text evidence="6">The sequence shown here is derived from an EMBL/GenBank/DDBJ whole genome shotgun (WGS) entry which is preliminary data.</text>
</comment>
<dbReference type="Proteomes" id="UP000474967">
    <property type="component" value="Unassembled WGS sequence"/>
</dbReference>
<keyword evidence="3" id="KW-0547">Nucleotide-binding</keyword>
<organism evidence="6 7">
    <name type="scientific">Leifsonia tongyongensis</name>
    <dbReference type="NCBI Taxonomy" id="1268043"/>
    <lineage>
        <taxon>Bacteria</taxon>
        <taxon>Bacillati</taxon>
        <taxon>Actinomycetota</taxon>
        <taxon>Actinomycetes</taxon>
        <taxon>Micrococcales</taxon>
        <taxon>Microbacteriaceae</taxon>
        <taxon>Leifsonia</taxon>
    </lineage>
</organism>
<evidence type="ECO:0000313" key="6">
    <source>
        <dbReference type="EMBL" id="NEN06763.1"/>
    </source>
</evidence>
<dbReference type="PROSITE" id="PS50893">
    <property type="entry name" value="ABC_TRANSPORTER_2"/>
    <property type="match status" value="1"/>
</dbReference>
<protein>
    <submittedName>
        <fullName evidence="6">ABC transporter ATP-binding protein</fullName>
    </submittedName>
</protein>
<evidence type="ECO:0000259" key="5">
    <source>
        <dbReference type="PROSITE" id="PS50893"/>
    </source>
</evidence>
<keyword evidence="7" id="KW-1185">Reference proteome</keyword>
<dbReference type="PANTHER" id="PTHR43335:SF3">
    <property type="entry name" value="ABC TRANSPORTER"/>
    <property type="match status" value="1"/>
</dbReference>
<accession>A0A6L9XZC5</accession>
<dbReference type="Pfam" id="PF00005">
    <property type="entry name" value="ABC_tran"/>
    <property type="match status" value="1"/>
</dbReference>